<dbReference type="NCBIfam" id="TIGR04183">
    <property type="entry name" value="Por_Secre_tail"/>
    <property type="match status" value="1"/>
</dbReference>
<protein>
    <submittedName>
        <fullName evidence="4">T9SS type A sorting domain-containing protein</fullName>
    </submittedName>
</protein>
<dbReference type="Proteomes" id="UP001403385">
    <property type="component" value="Unassembled WGS sequence"/>
</dbReference>
<organism evidence="4 5">
    <name type="scientific">Rapidithrix thailandica</name>
    <dbReference type="NCBI Taxonomy" id="413964"/>
    <lineage>
        <taxon>Bacteria</taxon>
        <taxon>Pseudomonadati</taxon>
        <taxon>Bacteroidota</taxon>
        <taxon>Cytophagia</taxon>
        <taxon>Cytophagales</taxon>
        <taxon>Flammeovirgaceae</taxon>
        <taxon>Rapidithrix</taxon>
    </lineage>
</organism>
<dbReference type="RefSeq" id="WP_346821041.1">
    <property type="nucleotide sequence ID" value="NZ_JBDKWZ010000005.1"/>
</dbReference>
<feature type="chain" id="PRO_5043746061" evidence="1">
    <location>
        <begin position="21"/>
        <end position="612"/>
    </location>
</feature>
<feature type="signal peptide" evidence="1">
    <location>
        <begin position="1"/>
        <end position="20"/>
    </location>
</feature>
<evidence type="ECO:0000256" key="1">
    <source>
        <dbReference type="SAM" id="SignalP"/>
    </source>
</evidence>
<feature type="domain" description="DUF8202" evidence="3">
    <location>
        <begin position="242"/>
        <end position="416"/>
    </location>
</feature>
<evidence type="ECO:0000259" key="2">
    <source>
        <dbReference type="Pfam" id="PF18962"/>
    </source>
</evidence>
<dbReference type="Pfam" id="PF26628">
    <property type="entry name" value="DUF8202"/>
    <property type="match status" value="1"/>
</dbReference>
<evidence type="ECO:0000259" key="3">
    <source>
        <dbReference type="Pfam" id="PF26628"/>
    </source>
</evidence>
<accession>A0AAW9SBH8</accession>
<dbReference type="InterPro" id="IPR058515">
    <property type="entry name" value="DUF8202"/>
</dbReference>
<gene>
    <name evidence="4" type="ORF">AAG747_10110</name>
</gene>
<dbReference type="AlphaFoldDB" id="A0AAW9SBH8"/>
<reference evidence="4 5" key="1">
    <citation type="submission" date="2024-04" db="EMBL/GenBank/DDBJ databases">
        <title>Novel genus in family Flammeovirgaceae.</title>
        <authorList>
            <person name="Nguyen T.H."/>
            <person name="Vuong T.Q."/>
            <person name="Le H."/>
            <person name="Kim S.-G."/>
        </authorList>
    </citation>
    <scope>NUCLEOTIDE SEQUENCE [LARGE SCALE GENOMIC DNA]</scope>
    <source>
        <strain evidence="4 5">JCM 23209</strain>
    </source>
</reference>
<evidence type="ECO:0000313" key="5">
    <source>
        <dbReference type="Proteomes" id="UP001403385"/>
    </source>
</evidence>
<keyword evidence="1" id="KW-0732">Signal</keyword>
<dbReference type="EMBL" id="JBDKWZ010000005">
    <property type="protein sequence ID" value="MEN7548261.1"/>
    <property type="molecule type" value="Genomic_DNA"/>
</dbReference>
<sequence>MKNRLFWLMLLSLVSTLGFGQSPGGAGTSNLQLWLKAGSGITLSGTAVSQWADQSGNGNDVAQGTASLQPVYQSSSLNGNPLVYFDGSDDQLIDTDGIFGLNSYGNLNVFVVAKVDNLLNSNLLLEESLGINGEVKMYASWLNMGNLESYAKVKAQESDISYVGLDENTFIHEFSWKSTVLEFPNFSLYRSPAHVSSKLGTLISDIDGQNSTLDIGGNGTHFLDGGIAELIVYTKDIDSNQQKDIRTYLAIKYGVEIDPANHQYFDHSSYANDVAGIGRDVSGQALNQAESRSINEGSVVTIGNPSAMLTDGEYLVWGNNGESLDENANYSDVPLAQGVQARLNKMWRVQETGDVGTVSVSFDLTNLSSSGNSSDLVLLINSSESFGTSVDQVVSSGVWDAGSSTITFNTVDFNTGDYFTLGSVNKYQTPLPVHLREFMAFQEGEAITIEWTTESETNTESFTVEKSLDGIRWRELATVEAQGYSRESHQYEVKDTAPEKNWNYYRLRETDMDGVPIYTASIFVFFQPEALQDWKVFPNPAKSAFSIYFPPGSQACSIQVRDLAGQLYHTQQVQRADWEQLFTIDVNQWKKGFYIVELNISHQKICKKLILE</sequence>
<dbReference type="InterPro" id="IPR026444">
    <property type="entry name" value="Secre_tail"/>
</dbReference>
<name>A0AAW9SBH8_9BACT</name>
<feature type="domain" description="Secretion system C-terminal sorting" evidence="2">
    <location>
        <begin position="536"/>
        <end position="610"/>
    </location>
</feature>
<evidence type="ECO:0000313" key="4">
    <source>
        <dbReference type="EMBL" id="MEN7548261.1"/>
    </source>
</evidence>
<proteinExistence type="predicted"/>
<comment type="caution">
    <text evidence="4">The sequence shown here is derived from an EMBL/GenBank/DDBJ whole genome shotgun (WGS) entry which is preliminary data.</text>
</comment>
<keyword evidence="5" id="KW-1185">Reference proteome</keyword>
<dbReference type="Pfam" id="PF18962">
    <property type="entry name" value="Por_Secre_tail"/>
    <property type="match status" value="1"/>
</dbReference>